<dbReference type="SMART" id="SM00382">
    <property type="entry name" value="AAA"/>
    <property type="match status" value="1"/>
</dbReference>
<evidence type="ECO:0000256" key="4">
    <source>
        <dbReference type="ARBA" id="ARBA00022840"/>
    </source>
</evidence>
<dbReference type="OrthoDB" id="9781337at2"/>
<dbReference type="PANTHER" id="PTHR43335:SF4">
    <property type="entry name" value="ABC TRANSPORTER, ATP-BINDING PROTEIN"/>
    <property type="match status" value="1"/>
</dbReference>
<dbReference type="Gene3D" id="3.40.50.300">
    <property type="entry name" value="P-loop containing nucleotide triphosphate hydrolases"/>
    <property type="match status" value="1"/>
</dbReference>
<comment type="caution">
    <text evidence="6">The sequence shown here is derived from an EMBL/GenBank/DDBJ whole genome shotgun (WGS) entry which is preliminary data.</text>
</comment>
<name>A0A2P4EYR0_9GAMM</name>
<evidence type="ECO:0000256" key="2">
    <source>
        <dbReference type="ARBA" id="ARBA00022448"/>
    </source>
</evidence>
<dbReference type="Proteomes" id="UP000243451">
    <property type="component" value="Unassembled WGS sequence"/>
</dbReference>
<feature type="domain" description="ABC transporter" evidence="5">
    <location>
        <begin position="2"/>
        <end position="233"/>
    </location>
</feature>
<keyword evidence="4 6" id="KW-0067">ATP-binding</keyword>
<dbReference type="CDD" id="cd03230">
    <property type="entry name" value="ABC_DR_subfamily_A"/>
    <property type="match status" value="1"/>
</dbReference>
<dbReference type="PROSITE" id="PS50893">
    <property type="entry name" value="ABC_TRANSPORTER_2"/>
    <property type="match status" value="1"/>
</dbReference>
<proteinExistence type="inferred from homology"/>
<dbReference type="Pfam" id="PF00005">
    <property type="entry name" value="ABC_tran"/>
    <property type="match status" value="1"/>
</dbReference>
<keyword evidence="3" id="KW-0547">Nucleotide-binding</keyword>
<accession>A0A2P4EYR0</accession>
<comment type="similarity">
    <text evidence="1">Belongs to the ABC transporter superfamily.</text>
</comment>
<dbReference type="InterPro" id="IPR003593">
    <property type="entry name" value="AAA+_ATPase"/>
</dbReference>
<evidence type="ECO:0000313" key="6">
    <source>
        <dbReference type="EMBL" id="POB05621.1"/>
    </source>
</evidence>
<dbReference type="AlphaFoldDB" id="A0A2P4EYR0"/>
<dbReference type="GO" id="GO:0005524">
    <property type="term" value="F:ATP binding"/>
    <property type="evidence" value="ECO:0007669"/>
    <property type="project" value="UniProtKB-KW"/>
</dbReference>
<dbReference type="InterPro" id="IPR003439">
    <property type="entry name" value="ABC_transporter-like_ATP-bd"/>
</dbReference>
<dbReference type="SUPFAM" id="SSF52540">
    <property type="entry name" value="P-loop containing nucleoside triphosphate hydrolases"/>
    <property type="match status" value="1"/>
</dbReference>
<evidence type="ECO:0000256" key="3">
    <source>
        <dbReference type="ARBA" id="ARBA00022741"/>
    </source>
</evidence>
<dbReference type="EMBL" id="PPSK01000002">
    <property type="protein sequence ID" value="POB05621.1"/>
    <property type="molecule type" value="Genomic_DNA"/>
</dbReference>
<evidence type="ECO:0000256" key="1">
    <source>
        <dbReference type="ARBA" id="ARBA00005417"/>
    </source>
</evidence>
<evidence type="ECO:0000313" key="7">
    <source>
        <dbReference type="Proteomes" id="UP000243451"/>
    </source>
</evidence>
<keyword evidence="7" id="KW-1185">Reference proteome</keyword>
<dbReference type="InterPro" id="IPR027417">
    <property type="entry name" value="P-loop_NTPase"/>
</dbReference>
<dbReference type="RefSeq" id="WP_104736948.1">
    <property type="nucleotide sequence ID" value="NZ_BMHR01000004.1"/>
</dbReference>
<dbReference type="PANTHER" id="PTHR43335">
    <property type="entry name" value="ABC TRANSPORTER, ATP-BINDING PROTEIN"/>
    <property type="match status" value="1"/>
</dbReference>
<reference evidence="6 7" key="1">
    <citation type="submission" date="2018-01" db="EMBL/GenBank/DDBJ databases">
        <title>Draft genome of the type strain Pseudomonas oceani DSM 100277 isolated from the deep water in Okinawa trough, northwestern Pacific Ocean.</title>
        <authorList>
            <person name="Gomila M."/>
            <person name="Mulet M."/>
            <person name="Garcia-Valdes E."/>
            <person name="Lalucat J."/>
        </authorList>
    </citation>
    <scope>NUCLEOTIDE SEQUENCE [LARGE SCALE GENOMIC DNA]</scope>
    <source>
        <strain evidence="6 7">DSM 100277</strain>
    </source>
</reference>
<dbReference type="GO" id="GO:0016887">
    <property type="term" value="F:ATP hydrolysis activity"/>
    <property type="evidence" value="ECO:0007669"/>
    <property type="project" value="InterPro"/>
</dbReference>
<sequence>MISINSLTKRFGDHVAVDNLSFDVKPGEVLGFLGPNGAGKSTTMKMLTGFLTPDGGSASVCGFDIQAQTLLAQQKMGYLPEGAPCYGDMRVKGFLEFIASVRGLRGAERQRHVQRAVEQVELQEVLGQRIETLSKGFKRRVGLAQAILHDPQVLILDEPTDGLDPNQKHQVRRLIQQLAEGSNKIVVISTHILEEVSAVCSRAVIIGKGRLLADGTPDELEARSRYHQAVTLSLAAPADSAALESLPGVATVERAADGLALTVLAKPGEVIFPAVGQLAREQQWQVNELSVERGRLDDVFRSLTSGESA</sequence>
<evidence type="ECO:0000259" key="5">
    <source>
        <dbReference type="PROSITE" id="PS50893"/>
    </source>
</evidence>
<gene>
    <name evidence="6" type="ORF">C1949_02725</name>
</gene>
<organism evidence="6 7">
    <name type="scientific">Halopseudomonas oceani</name>
    <dbReference type="NCBI Taxonomy" id="1708783"/>
    <lineage>
        <taxon>Bacteria</taxon>
        <taxon>Pseudomonadati</taxon>
        <taxon>Pseudomonadota</taxon>
        <taxon>Gammaproteobacteria</taxon>
        <taxon>Pseudomonadales</taxon>
        <taxon>Pseudomonadaceae</taxon>
        <taxon>Halopseudomonas</taxon>
    </lineage>
</organism>
<protein>
    <submittedName>
        <fullName evidence="6">ABC transporter ATP-binding protein</fullName>
    </submittedName>
</protein>
<keyword evidence="2" id="KW-0813">Transport</keyword>